<dbReference type="GO" id="GO:0008233">
    <property type="term" value="F:peptidase activity"/>
    <property type="evidence" value="ECO:0007669"/>
    <property type="project" value="UniProtKB-KW"/>
</dbReference>
<evidence type="ECO:0000256" key="3">
    <source>
        <dbReference type="ARBA" id="ARBA00022670"/>
    </source>
</evidence>
<sequence length="317" mass="36395">MCGRAACSLNPETLCRACGYENATGKRQTISWTKSDVEYVSSTNIGPKDVLPCIVAGSHCGEENERVLCAMMWSMIPPWHEGDYRKFSLSTHNARLENIKNSKLYNSPLRNGQRCIIICEGYYEWKAGKTKKDTKQPYYIYASQRKEIEADDPSTWKDKWSEQDGWQGFKVLKIAGIFNKFKTKKDKMIYSCTIITTEANSVLSWLHNRVPLFINKEQDLRLWLNEELSIDEAIDKLNKLTLSENDLNWHTISTRVNNVLYKNEDCRKKTKAVGEKKSNSTSFMASWLKKGSAESAKRKTTETGKDDNRPTKITKKS</sequence>
<feature type="region of interest" description="Disordered" evidence="12">
    <location>
        <begin position="272"/>
        <end position="317"/>
    </location>
</feature>
<evidence type="ECO:0000256" key="1">
    <source>
        <dbReference type="ARBA" id="ARBA00008136"/>
    </source>
</evidence>
<evidence type="ECO:0000256" key="5">
    <source>
        <dbReference type="ARBA" id="ARBA00022801"/>
    </source>
</evidence>
<keyword evidence="4" id="KW-0227">DNA damage</keyword>
<keyword evidence="8" id="KW-0456">Lyase</keyword>
<dbReference type="PANTHER" id="PTHR13604:SF0">
    <property type="entry name" value="ABASIC SITE PROCESSING PROTEIN HMCES"/>
    <property type="match status" value="1"/>
</dbReference>
<keyword evidence="6" id="KW-0190">Covalent protein-DNA linkage</keyword>
<proteinExistence type="inferred from homology"/>
<evidence type="ECO:0000256" key="4">
    <source>
        <dbReference type="ARBA" id="ARBA00022763"/>
    </source>
</evidence>
<evidence type="ECO:0000256" key="6">
    <source>
        <dbReference type="ARBA" id="ARBA00023124"/>
    </source>
</evidence>
<dbReference type="InterPro" id="IPR003738">
    <property type="entry name" value="SRAP"/>
</dbReference>
<keyword evidence="5" id="KW-0378">Hydrolase</keyword>
<evidence type="ECO:0000256" key="9">
    <source>
        <dbReference type="ARBA" id="ARBA00030390"/>
    </source>
</evidence>
<accession>A0AA40FRJ1</accession>
<evidence type="ECO:0000313" key="14">
    <source>
        <dbReference type="Proteomes" id="UP001177670"/>
    </source>
</evidence>
<dbReference type="Pfam" id="PF02586">
    <property type="entry name" value="SRAP"/>
    <property type="match status" value="1"/>
</dbReference>
<dbReference type="Gene3D" id="3.90.1680.10">
    <property type="entry name" value="SOS response associated peptidase-like"/>
    <property type="match status" value="1"/>
</dbReference>
<dbReference type="InterPro" id="IPR036590">
    <property type="entry name" value="SRAP-like"/>
</dbReference>
<dbReference type="PANTHER" id="PTHR13604">
    <property type="entry name" value="DC12-RELATED"/>
    <property type="match status" value="1"/>
</dbReference>
<evidence type="ECO:0000256" key="2">
    <source>
        <dbReference type="ARBA" id="ARBA00015888"/>
    </source>
</evidence>
<dbReference type="GO" id="GO:0106300">
    <property type="term" value="P:protein-DNA covalent cross-linking repair"/>
    <property type="evidence" value="ECO:0007669"/>
    <property type="project" value="InterPro"/>
</dbReference>
<reference evidence="13" key="1">
    <citation type="submission" date="2021-10" db="EMBL/GenBank/DDBJ databases">
        <title>Melipona bicolor Genome sequencing and assembly.</title>
        <authorList>
            <person name="Araujo N.S."/>
            <person name="Arias M.C."/>
        </authorList>
    </citation>
    <scope>NUCLEOTIDE SEQUENCE</scope>
    <source>
        <strain evidence="13">USP_2M_L1-L4_2017</strain>
        <tissue evidence="13">Whole body</tissue>
    </source>
</reference>
<evidence type="ECO:0000256" key="8">
    <source>
        <dbReference type="ARBA" id="ARBA00023239"/>
    </source>
</evidence>
<dbReference type="AlphaFoldDB" id="A0AA40FRJ1"/>
<dbReference type="Proteomes" id="UP001177670">
    <property type="component" value="Unassembled WGS sequence"/>
</dbReference>
<evidence type="ECO:0000256" key="12">
    <source>
        <dbReference type="SAM" id="MobiDB-lite"/>
    </source>
</evidence>
<protein>
    <recommendedName>
        <fullName evidence="2">Abasic site processing protein HMCES</fullName>
    </recommendedName>
    <alternativeName>
        <fullName evidence="9">Embryonic stem cell-specific 5-hydroxymethylcytosine-binding protein</fullName>
    </alternativeName>
    <alternativeName>
        <fullName evidence="10">Peptidase HMCES</fullName>
    </alternativeName>
    <alternativeName>
        <fullName evidence="11">SRAP domain-containing protein 1</fullName>
    </alternativeName>
</protein>
<dbReference type="GO" id="GO:0003697">
    <property type="term" value="F:single-stranded DNA binding"/>
    <property type="evidence" value="ECO:0007669"/>
    <property type="project" value="InterPro"/>
</dbReference>
<feature type="compositionally biased region" description="Basic and acidic residues" evidence="12">
    <location>
        <begin position="291"/>
        <end position="310"/>
    </location>
</feature>
<dbReference type="GO" id="GO:0006508">
    <property type="term" value="P:proteolysis"/>
    <property type="evidence" value="ECO:0007669"/>
    <property type="project" value="UniProtKB-KW"/>
</dbReference>
<evidence type="ECO:0000256" key="7">
    <source>
        <dbReference type="ARBA" id="ARBA00023125"/>
    </source>
</evidence>
<comment type="caution">
    <text evidence="13">The sequence shown here is derived from an EMBL/GenBank/DDBJ whole genome shotgun (WGS) entry which is preliminary data.</text>
</comment>
<keyword evidence="7" id="KW-0238">DNA-binding</keyword>
<keyword evidence="14" id="KW-1185">Reference proteome</keyword>
<evidence type="ECO:0000256" key="11">
    <source>
        <dbReference type="ARBA" id="ARBA00031130"/>
    </source>
</evidence>
<gene>
    <name evidence="13" type="ORF">K0M31_007046</name>
</gene>
<dbReference type="GO" id="GO:0016829">
    <property type="term" value="F:lyase activity"/>
    <property type="evidence" value="ECO:0007669"/>
    <property type="project" value="UniProtKB-KW"/>
</dbReference>
<evidence type="ECO:0000313" key="13">
    <source>
        <dbReference type="EMBL" id="KAK1124019.1"/>
    </source>
</evidence>
<comment type="similarity">
    <text evidence="1">Belongs to the SOS response-associated peptidase family.</text>
</comment>
<dbReference type="EMBL" id="JAHYIQ010000019">
    <property type="protein sequence ID" value="KAK1124019.1"/>
    <property type="molecule type" value="Genomic_DNA"/>
</dbReference>
<name>A0AA40FRJ1_9HYME</name>
<keyword evidence="3" id="KW-0645">Protease</keyword>
<dbReference type="SUPFAM" id="SSF143081">
    <property type="entry name" value="BB1717-like"/>
    <property type="match status" value="1"/>
</dbReference>
<evidence type="ECO:0000256" key="10">
    <source>
        <dbReference type="ARBA" id="ARBA00030898"/>
    </source>
</evidence>
<organism evidence="13 14">
    <name type="scientific">Melipona bicolor</name>
    <dbReference type="NCBI Taxonomy" id="60889"/>
    <lineage>
        <taxon>Eukaryota</taxon>
        <taxon>Metazoa</taxon>
        <taxon>Ecdysozoa</taxon>
        <taxon>Arthropoda</taxon>
        <taxon>Hexapoda</taxon>
        <taxon>Insecta</taxon>
        <taxon>Pterygota</taxon>
        <taxon>Neoptera</taxon>
        <taxon>Endopterygota</taxon>
        <taxon>Hymenoptera</taxon>
        <taxon>Apocrita</taxon>
        <taxon>Aculeata</taxon>
        <taxon>Apoidea</taxon>
        <taxon>Anthophila</taxon>
        <taxon>Apidae</taxon>
        <taxon>Melipona</taxon>
    </lineage>
</organism>